<evidence type="ECO:0000313" key="4">
    <source>
        <dbReference type="Proteomes" id="UP000237000"/>
    </source>
</evidence>
<evidence type="ECO:0000313" key="3">
    <source>
        <dbReference type="EMBL" id="PON85809.1"/>
    </source>
</evidence>
<dbReference type="Proteomes" id="UP000237000">
    <property type="component" value="Unassembled WGS sequence"/>
</dbReference>
<feature type="region of interest" description="Disordered" evidence="1">
    <location>
        <begin position="1"/>
        <end position="45"/>
    </location>
</feature>
<keyword evidence="2" id="KW-0812">Transmembrane</keyword>
<comment type="caution">
    <text evidence="3">The sequence shown here is derived from an EMBL/GenBank/DDBJ whole genome shotgun (WGS) entry which is preliminary data.</text>
</comment>
<proteinExistence type="predicted"/>
<feature type="compositionally biased region" description="Low complexity" evidence="1">
    <location>
        <begin position="73"/>
        <end position="84"/>
    </location>
</feature>
<accession>A0A2P5EJV3</accession>
<evidence type="ECO:0000256" key="2">
    <source>
        <dbReference type="SAM" id="Phobius"/>
    </source>
</evidence>
<evidence type="ECO:0000256" key="1">
    <source>
        <dbReference type="SAM" id="MobiDB-lite"/>
    </source>
</evidence>
<sequence>MAIRRSSKQSRSSPSHIRKAPPKSPPSPSPSPSPSPFPSSSPPSKLSRFLHFPWVCKATVEQSMSKSRTAIPSNNLSSSSSSSLPTCFSKSAITKNLGFSLLSLSFFSLSYLYAFCFSVLMNPKI</sequence>
<gene>
    <name evidence="3" type="ORF">TorRG33x02_184180</name>
</gene>
<protein>
    <submittedName>
        <fullName evidence="3">Uncharacterized protein</fullName>
    </submittedName>
</protein>
<reference evidence="4" key="1">
    <citation type="submission" date="2016-06" db="EMBL/GenBank/DDBJ databases">
        <title>Parallel loss of symbiosis genes in relatives of nitrogen-fixing non-legume Parasponia.</title>
        <authorList>
            <person name="Van Velzen R."/>
            <person name="Holmer R."/>
            <person name="Bu F."/>
            <person name="Rutten L."/>
            <person name="Van Zeijl A."/>
            <person name="Liu W."/>
            <person name="Santuari L."/>
            <person name="Cao Q."/>
            <person name="Sharma T."/>
            <person name="Shen D."/>
            <person name="Roswanjaya Y."/>
            <person name="Wardhani T."/>
            <person name="Kalhor M.S."/>
            <person name="Jansen J."/>
            <person name="Van den Hoogen J."/>
            <person name="Gungor B."/>
            <person name="Hartog M."/>
            <person name="Hontelez J."/>
            <person name="Verver J."/>
            <person name="Yang W.-C."/>
            <person name="Schijlen E."/>
            <person name="Repin R."/>
            <person name="Schilthuizen M."/>
            <person name="Schranz E."/>
            <person name="Heidstra R."/>
            <person name="Miyata K."/>
            <person name="Fedorova E."/>
            <person name="Kohlen W."/>
            <person name="Bisseling T."/>
            <person name="Smit S."/>
            <person name="Geurts R."/>
        </authorList>
    </citation>
    <scope>NUCLEOTIDE SEQUENCE [LARGE SCALE GENOMIC DNA]</scope>
    <source>
        <strain evidence="4">cv. RG33-2</strain>
    </source>
</reference>
<feature type="transmembrane region" description="Helical" evidence="2">
    <location>
        <begin position="99"/>
        <end position="121"/>
    </location>
</feature>
<dbReference type="InParanoid" id="A0A2P5EJV3"/>
<keyword evidence="4" id="KW-1185">Reference proteome</keyword>
<keyword evidence="2" id="KW-1133">Transmembrane helix</keyword>
<keyword evidence="2" id="KW-0472">Membrane</keyword>
<dbReference type="AlphaFoldDB" id="A0A2P5EJV3"/>
<feature type="compositionally biased region" description="Pro residues" evidence="1">
    <location>
        <begin position="22"/>
        <end position="41"/>
    </location>
</feature>
<dbReference type="EMBL" id="JXTC01000142">
    <property type="protein sequence ID" value="PON85809.1"/>
    <property type="molecule type" value="Genomic_DNA"/>
</dbReference>
<feature type="region of interest" description="Disordered" evidence="1">
    <location>
        <begin position="65"/>
        <end position="84"/>
    </location>
</feature>
<name>A0A2P5EJV3_TREOI</name>
<organism evidence="3 4">
    <name type="scientific">Trema orientale</name>
    <name type="common">Charcoal tree</name>
    <name type="synonym">Celtis orientalis</name>
    <dbReference type="NCBI Taxonomy" id="63057"/>
    <lineage>
        <taxon>Eukaryota</taxon>
        <taxon>Viridiplantae</taxon>
        <taxon>Streptophyta</taxon>
        <taxon>Embryophyta</taxon>
        <taxon>Tracheophyta</taxon>
        <taxon>Spermatophyta</taxon>
        <taxon>Magnoliopsida</taxon>
        <taxon>eudicotyledons</taxon>
        <taxon>Gunneridae</taxon>
        <taxon>Pentapetalae</taxon>
        <taxon>rosids</taxon>
        <taxon>fabids</taxon>
        <taxon>Rosales</taxon>
        <taxon>Cannabaceae</taxon>
        <taxon>Trema</taxon>
    </lineage>
</organism>